<dbReference type="Proteomes" id="UP000018747">
    <property type="component" value="Unassembled WGS sequence"/>
</dbReference>
<gene>
    <name evidence="1" type="ORF">LEP1GSC062_3581</name>
</gene>
<proteinExistence type="predicted"/>
<name>V6IG79_9LEPT</name>
<organism evidence="1 2">
    <name type="scientific">Leptospira alexanderi serovar Manhao 3 str. L 60</name>
    <dbReference type="NCBI Taxonomy" id="1049759"/>
    <lineage>
        <taxon>Bacteria</taxon>
        <taxon>Pseudomonadati</taxon>
        <taxon>Spirochaetota</taxon>
        <taxon>Spirochaetia</taxon>
        <taxon>Leptospirales</taxon>
        <taxon>Leptospiraceae</taxon>
        <taxon>Leptospira</taxon>
    </lineage>
</organism>
<dbReference type="AlphaFoldDB" id="V6IG79"/>
<keyword evidence="2" id="KW-1185">Reference proteome</keyword>
<comment type="caution">
    <text evidence="1">The sequence shown here is derived from an EMBL/GenBank/DDBJ whole genome shotgun (WGS) entry which is preliminary data.</text>
</comment>
<evidence type="ECO:0000313" key="2">
    <source>
        <dbReference type="Proteomes" id="UP000018747"/>
    </source>
</evidence>
<dbReference type="OrthoDB" id="343373at2"/>
<accession>V6IG79</accession>
<evidence type="ECO:0000313" key="1">
    <source>
        <dbReference type="EMBL" id="EQA64603.1"/>
    </source>
</evidence>
<sequence>MNKSTRKPKDNRKSKLEKEMKKLSIQLKNKEIKPMEYAENFPMKVGKHPKAAVIQTALAGFKKKYGVRAYKEIQNDFDVMDVVRHFVVGYMTNLKDAHDALENIKGHKKAFALLVQRAFDESIRVYPWLEGEYYQN</sequence>
<protein>
    <submittedName>
        <fullName evidence="1">Uncharacterized protein</fullName>
    </submittedName>
</protein>
<reference evidence="1" key="1">
    <citation type="submission" date="2013-05" db="EMBL/GenBank/DDBJ databases">
        <authorList>
            <person name="Harkins D.M."/>
            <person name="Durkin A.S."/>
            <person name="Brinkac L.M."/>
            <person name="Haft D.H."/>
            <person name="Selengut J.D."/>
            <person name="Sanka R."/>
            <person name="DePew J."/>
            <person name="Purushe J."/>
            <person name="Hartskeerl R.A."/>
            <person name="Ahmed A."/>
            <person name="van der Linden H."/>
            <person name="Goris M.G.A."/>
            <person name="Vinetz J.M."/>
            <person name="Sutton G.G."/>
            <person name="Nierman W.C."/>
            <person name="Fouts D.E."/>
        </authorList>
    </citation>
    <scope>NUCLEOTIDE SEQUENCE [LARGE SCALE GENOMIC DNA]</scope>
    <source>
        <strain evidence="1">L 60</strain>
    </source>
</reference>
<dbReference type="EMBL" id="AHMT02000003">
    <property type="protein sequence ID" value="EQA64603.1"/>
    <property type="molecule type" value="Genomic_DNA"/>
</dbReference>
<dbReference type="RefSeq" id="WP_010577947.1">
    <property type="nucleotide sequence ID" value="NZ_AHMT02000003.1"/>
</dbReference>